<comment type="subcellular location">
    <subcellularLocation>
        <location evidence="1 13">Cytoplasm</location>
    </subcellularLocation>
</comment>
<dbReference type="HAMAP" id="MF_01902">
    <property type="entry name" value="DNApol_error_prone"/>
    <property type="match status" value="1"/>
</dbReference>
<feature type="region of interest" description="Disordered" evidence="14">
    <location>
        <begin position="880"/>
        <end position="899"/>
    </location>
</feature>
<dbReference type="PANTHER" id="PTHR32294:SF4">
    <property type="entry name" value="ERROR-PRONE DNA POLYMERASE"/>
    <property type="match status" value="1"/>
</dbReference>
<dbReference type="NCBIfam" id="NF004225">
    <property type="entry name" value="PRK05672.1"/>
    <property type="match status" value="1"/>
</dbReference>
<comment type="function">
    <text evidence="13">DNA polymerase involved in damage-induced mutagenesis and translesion synthesis (TLS). It is not the major replicative DNA polymerase.</text>
</comment>
<dbReference type="InterPro" id="IPR029460">
    <property type="entry name" value="DNAPol_HHH"/>
</dbReference>
<dbReference type="Pfam" id="PF07733">
    <property type="entry name" value="DNA_pol3_alpha"/>
    <property type="match status" value="1"/>
</dbReference>
<evidence type="ECO:0000256" key="3">
    <source>
        <dbReference type="ARBA" id="ARBA00012417"/>
    </source>
</evidence>
<dbReference type="PANTHER" id="PTHR32294">
    <property type="entry name" value="DNA POLYMERASE III SUBUNIT ALPHA"/>
    <property type="match status" value="1"/>
</dbReference>
<keyword evidence="10 13" id="KW-0239">DNA-directed DNA polymerase</keyword>
<reference evidence="17" key="1">
    <citation type="submission" date="2018-07" db="EMBL/GenBank/DDBJ databases">
        <title>Genome sequence of Erythrobacter strain YH-07, an antagonistic bacterium isolated from Yellow Sea.</title>
        <authorList>
            <person name="Tang T."/>
            <person name="Liu Q."/>
            <person name="Sun X."/>
        </authorList>
    </citation>
    <scope>NUCLEOTIDE SEQUENCE [LARGE SCALE GENOMIC DNA]</scope>
    <source>
        <strain evidence="17">YH-07</strain>
    </source>
</reference>
<keyword evidence="17" id="KW-1185">Reference proteome</keyword>
<feature type="region of interest" description="Disordered" evidence="14">
    <location>
        <begin position="1172"/>
        <end position="1232"/>
    </location>
</feature>
<sequence>MPDNDLQIPKRTIELDPESIDAPPRSAFVELGVASCFSFLRGASDAVDLVMQARALGYDAIGIADANTMAGVVRIHTEAKTLKLKPLIGCRIEIVEGLAFLAYPIDRAAYGRLCRLISAGRMQTLDGEWQEKGACDISLAMLAAHAGGVQLILLPPRDLGTKFAIEVESNIVPFRHPGLDPGSRSSSSATPEKAGPRLGGRGDVEKVEMEGTLSEILPNLAAQLPTLRHIAASYLYTGDDVARIERLDALAKANGLSILATNDVHYATPDKRPLQDVMTAIRHKTTVAHAGHLLHGNAERYLKPPEVMVKLFERWPHAIAAARAVADACDFSLDELQYEYPEEIYPDGQTPQQFLESETWKGTQWRYPGGLPDSVRATLERELALIGKLELARYFLTIKNIVDYARGVDPPILCQGRGSAANSAVCYCLGITSVDPAKHALLFDRFISEERKEPPDIDVDFEHERREEVIQYIYRRYGRHRAGLCATVIHYRPRMAIREVGKAMGLTEDVTAALAKTVWGWWGREISDKHAAETGMDVRDPHLRRVLKLTEQMIGMPRHLSQHVGGFILTEGALTETVPIGNGAMPERSFIEWDKDDIEALGILKVDVLALGMLTCIRKCLDLLEDHHNRPLTLASVPREDPETYAMLRKGDSLGVFQVESRAQMNMLPRLRPREFYDLVIQVAIVRPGPIQGDMVHPYLKRRRGAEQVAIPAPSPEHGPPDELSSILERTLGVPIFQEQAMKIALDAAKFSSLEANRLRKAMATFRSRGMVDELQDMMVERMVHRGYDRDFAQRCFNQIRGFGEYGFPESHAASFAHLVYVSSWLKCHFPAAFACALLNSQPMGFYAPAQIVRDAREHGVTVLPADVNGSQWDCTLEELQPSNTHPNPSLKGGVAELGEPETSHSEAGWVHNGSGEDKSRLGTQIALRLGLGQIDGLPEAVAARLIAEREERGHYGDVMALRDRARLAPAHIERLASADCFGSLQMSRRQALWDARSIVGGPDLPLFAAAATRDEGGEVSPTQLPQMPLSEEVVADYQTTRLSLKAHPMAFLRASLAERGFVRACDLRSRKFRSMVHVSGVVLIRQRPGSAKGVCFITLEDETGVINLVVWPDLKEKQRRVVMGSRLMEVRGRVEYDDEVIHVIAHHMEDATHQLYRLSDDMLDAPVARADHVTSPLPDKFNPRDNLREGRDDPYRPVEPWQEPAPGNRECGWHGGHPRDVRIIPPSRDFH</sequence>
<comment type="similarity">
    <text evidence="2 13">Belongs to the DNA polymerase type-C family. DnaE2 subfamily.</text>
</comment>
<dbReference type="GO" id="GO:0006260">
    <property type="term" value="P:DNA replication"/>
    <property type="evidence" value="ECO:0007669"/>
    <property type="project" value="UniProtKB-KW"/>
</dbReference>
<dbReference type="GO" id="GO:0008408">
    <property type="term" value="F:3'-5' exonuclease activity"/>
    <property type="evidence" value="ECO:0007669"/>
    <property type="project" value="InterPro"/>
</dbReference>
<dbReference type="GO" id="GO:0003887">
    <property type="term" value="F:DNA-directed DNA polymerase activity"/>
    <property type="evidence" value="ECO:0007669"/>
    <property type="project" value="UniProtKB-UniRule"/>
</dbReference>
<evidence type="ECO:0000256" key="7">
    <source>
        <dbReference type="ARBA" id="ARBA00022695"/>
    </source>
</evidence>
<dbReference type="Pfam" id="PF14579">
    <property type="entry name" value="HHH_6"/>
    <property type="match status" value="1"/>
</dbReference>
<dbReference type="InterPro" id="IPR003141">
    <property type="entry name" value="Pol/His_phosphatase_N"/>
</dbReference>
<keyword evidence="6 13" id="KW-0808">Transferase</keyword>
<evidence type="ECO:0000256" key="6">
    <source>
        <dbReference type="ARBA" id="ARBA00022679"/>
    </source>
</evidence>
<feature type="compositionally biased region" description="Basic and acidic residues" evidence="14">
    <location>
        <begin position="1182"/>
        <end position="1197"/>
    </location>
</feature>
<dbReference type="InterPro" id="IPR023073">
    <property type="entry name" value="DnaE2"/>
</dbReference>
<dbReference type="KEGG" id="err:DVR09_09080"/>
<dbReference type="EC" id="2.7.7.7" evidence="3 13"/>
<dbReference type="GO" id="GO:0006281">
    <property type="term" value="P:DNA repair"/>
    <property type="evidence" value="ECO:0007669"/>
    <property type="project" value="UniProtKB-UniRule"/>
</dbReference>
<evidence type="ECO:0000256" key="9">
    <source>
        <dbReference type="ARBA" id="ARBA00022763"/>
    </source>
</evidence>
<keyword evidence="5 13" id="KW-0963">Cytoplasm</keyword>
<dbReference type="Pfam" id="PF17657">
    <property type="entry name" value="DNA_pol3_finger"/>
    <property type="match status" value="1"/>
</dbReference>
<dbReference type="RefSeq" id="WP_115416645.1">
    <property type="nucleotide sequence ID" value="NZ_CP031357.1"/>
</dbReference>
<dbReference type="Pfam" id="PF02811">
    <property type="entry name" value="PHP"/>
    <property type="match status" value="1"/>
</dbReference>
<organism evidence="16 17">
    <name type="scientific">Erythrobacter aureus</name>
    <dbReference type="NCBI Taxonomy" id="2182384"/>
    <lineage>
        <taxon>Bacteria</taxon>
        <taxon>Pseudomonadati</taxon>
        <taxon>Pseudomonadota</taxon>
        <taxon>Alphaproteobacteria</taxon>
        <taxon>Sphingomonadales</taxon>
        <taxon>Erythrobacteraceae</taxon>
        <taxon>Erythrobacter/Porphyrobacter group</taxon>
        <taxon>Erythrobacter</taxon>
    </lineage>
</organism>
<evidence type="ECO:0000256" key="5">
    <source>
        <dbReference type="ARBA" id="ARBA00022490"/>
    </source>
</evidence>
<feature type="compositionally biased region" description="Basic and acidic residues" evidence="14">
    <location>
        <begin position="1218"/>
        <end position="1232"/>
    </location>
</feature>
<name>A0A345YEW2_9SPHN</name>
<evidence type="ECO:0000256" key="10">
    <source>
        <dbReference type="ARBA" id="ARBA00022932"/>
    </source>
</evidence>
<dbReference type="NCBIfam" id="TIGR00594">
    <property type="entry name" value="polc"/>
    <property type="match status" value="1"/>
</dbReference>
<dbReference type="GO" id="GO:0005737">
    <property type="term" value="C:cytoplasm"/>
    <property type="evidence" value="ECO:0007669"/>
    <property type="project" value="UniProtKB-SubCell"/>
</dbReference>
<evidence type="ECO:0000256" key="8">
    <source>
        <dbReference type="ARBA" id="ARBA00022705"/>
    </source>
</evidence>
<dbReference type="AlphaFoldDB" id="A0A345YEW2"/>
<evidence type="ECO:0000313" key="16">
    <source>
        <dbReference type="EMBL" id="AXK42464.1"/>
    </source>
</evidence>
<dbReference type="SUPFAM" id="SSF89550">
    <property type="entry name" value="PHP domain-like"/>
    <property type="match status" value="1"/>
</dbReference>
<keyword evidence="11 13" id="KW-0234">DNA repair</keyword>
<evidence type="ECO:0000256" key="12">
    <source>
        <dbReference type="ARBA" id="ARBA00049244"/>
    </source>
</evidence>
<comment type="catalytic activity">
    <reaction evidence="12 13">
        <text>DNA(n) + a 2'-deoxyribonucleoside 5'-triphosphate = DNA(n+1) + diphosphate</text>
        <dbReference type="Rhea" id="RHEA:22508"/>
        <dbReference type="Rhea" id="RHEA-COMP:17339"/>
        <dbReference type="Rhea" id="RHEA-COMP:17340"/>
        <dbReference type="ChEBI" id="CHEBI:33019"/>
        <dbReference type="ChEBI" id="CHEBI:61560"/>
        <dbReference type="ChEBI" id="CHEBI:173112"/>
        <dbReference type="EC" id="2.7.7.7"/>
    </reaction>
</comment>
<dbReference type="InterPro" id="IPR040982">
    <property type="entry name" value="DNA_pol3_finger"/>
</dbReference>
<dbReference type="InterPro" id="IPR011708">
    <property type="entry name" value="DNA_pol3_alpha_NTPase_dom"/>
</dbReference>
<evidence type="ECO:0000256" key="11">
    <source>
        <dbReference type="ARBA" id="ARBA00023204"/>
    </source>
</evidence>
<keyword evidence="8 13" id="KW-0235">DNA replication</keyword>
<dbReference type="InterPro" id="IPR004805">
    <property type="entry name" value="DnaE2/DnaE/PolC"/>
</dbReference>
<dbReference type="InterPro" id="IPR004365">
    <property type="entry name" value="NA-bd_OB_tRNA"/>
</dbReference>
<dbReference type="SMART" id="SM00481">
    <property type="entry name" value="POLIIIAc"/>
    <property type="match status" value="1"/>
</dbReference>
<evidence type="ECO:0000256" key="13">
    <source>
        <dbReference type="HAMAP-Rule" id="MF_01902"/>
    </source>
</evidence>
<dbReference type="Pfam" id="PF01336">
    <property type="entry name" value="tRNA_anti-codon"/>
    <property type="match status" value="1"/>
</dbReference>
<feature type="domain" description="Polymerase/histidinol phosphatase N-terminal" evidence="15">
    <location>
        <begin position="29"/>
        <end position="96"/>
    </location>
</feature>
<dbReference type="GO" id="GO:0003676">
    <property type="term" value="F:nucleic acid binding"/>
    <property type="evidence" value="ECO:0007669"/>
    <property type="project" value="InterPro"/>
</dbReference>
<evidence type="ECO:0000256" key="1">
    <source>
        <dbReference type="ARBA" id="ARBA00004496"/>
    </source>
</evidence>
<evidence type="ECO:0000259" key="15">
    <source>
        <dbReference type="SMART" id="SM00481"/>
    </source>
</evidence>
<dbReference type="EMBL" id="CP031357">
    <property type="protein sequence ID" value="AXK42464.1"/>
    <property type="molecule type" value="Genomic_DNA"/>
</dbReference>
<protein>
    <recommendedName>
        <fullName evidence="4 13">Error-prone DNA polymerase</fullName>
        <ecNumber evidence="3 13">2.7.7.7</ecNumber>
    </recommendedName>
</protein>
<evidence type="ECO:0000313" key="17">
    <source>
        <dbReference type="Proteomes" id="UP000254508"/>
    </source>
</evidence>
<dbReference type="Proteomes" id="UP000254508">
    <property type="component" value="Chromosome"/>
</dbReference>
<keyword evidence="7 13" id="KW-0548">Nucleotidyltransferase</keyword>
<dbReference type="CDD" id="cd04485">
    <property type="entry name" value="DnaE_OBF"/>
    <property type="match status" value="1"/>
</dbReference>
<feature type="region of interest" description="Disordered" evidence="14">
    <location>
        <begin position="176"/>
        <end position="203"/>
    </location>
</feature>
<dbReference type="CDD" id="cd07434">
    <property type="entry name" value="PHP_PolIIIA_DnaE2"/>
    <property type="match status" value="1"/>
</dbReference>
<evidence type="ECO:0000256" key="14">
    <source>
        <dbReference type="SAM" id="MobiDB-lite"/>
    </source>
</evidence>
<dbReference type="InterPro" id="IPR004013">
    <property type="entry name" value="PHP_dom"/>
</dbReference>
<accession>A0A345YEW2</accession>
<evidence type="ECO:0000256" key="2">
    <source>
        <dbReference type="ARBA" id="ARBA00007391"/>
    </source>
</evidence>
<evidence type="ECO:0000256" key="4">
    <source>
        <dbReference type="ARBA" id="ARBA00017273"/>
    </source>
</evidence>
<dbReference type="OrthoDB" id="9803237at2"/>
<gene>
    <name evidence="16" type="primary">dnaE</name>
    <name evidence="13" type="synonym">dnaE2</name>
    <name evidence="16" type="ORF">DVR09_09080</name>
</gene>
<keyword evidence="9 13" id="KW-0227">DNA damage</keyword>
<proteinExistence type="inferred from homology"/>
<dbReference type="InterPro" id="IPR016195">
    <property type="entry name" value="Pol/histidinol_Pase-like"/>
</dbReference>
<dbReference type="Gene3D" id="3.20.20.140">
    <property type="entry name" value="Metal-dependent hydrolases"/>
    <property type="match status" value="1"/>
</dbReference>